<evidence type="ECO:0000313" key="1">
    <source>
        <dbReference type="EMBL" id="ACS66136.1"/>
    </source>
</evidence>
<gene>
    <name evidence="1" type="ordered locus">Rpic12D_4902</name>
</gene>
<dbReference type="KEGG" id="rpf:Rpic12D_4902"/>
<organism evidence="1">
    <name type="scientific">Ralstonia pickettii (strain 12D)</name>
    <dbReference type="NCBI Taxonomy" id="428406"/>
    <lineage>
        <taxon>Bacteria</taxon>
        <taxon>Pseudomonadati</taxon>
        <taxon>Pseudomonadota</taxon>
        <taxon>Betaproteobacteria</taxon>
        <taxon>Burkholderiales</taxon>
        <taxon>Burkholderiaceae</taxon>
        <taxon>Ralstonia</taxon>
    </lineage>
</organism>
<dbReference type="AlphaFoldDB" id="C6BPL2"/>
<reference evidence="1" key="1">
    <citation type="submission" date="2009-06" db="EMBL/GenBank/DDBJ databases">
        <title>Complete sequence plasmid 1 of Ralstonia pickettii 12D.</title>
        <authorList>
            <consortium name="US DOE Joint Genome Institute"/>
            <person name="Lucas S."/>
            <person name="Copeland A."/>
            <person name="Lapidus A."/>
            <person name="Glavina del Rio T."/>
            <person name="Dalin E."/>
            <person name="Tice H."/>
            <person name="Bruce D."/>
            <person name="Goodwin L."/>
            <person name="Pitluck S."/>
            <person name="Sims D."/>
            <person name="Meincke L."/>
            <person name="Brettin T."/>
            <person name="Detter J.C."/>
            <person name="Han C."/>
            <person name="Larimer F."/>
            <person name="Land M."/>
            <person name="Hauser L."/>
            <person name="Kyrpides N."/>
            <person name="Ovchinnikova G."/>
            <person name="Marsh T."/>
            <person name="Richardson P."/>
        </authorList>
    </citation>
    <scope>NUCLEOTIDE SEQUENCE [LARGE SCALE GENOMIC DNA]</scope>
    <source>
        <strain evidence="1">12D</strain>
        <plasmid>12D</plasmid>
        <plasmid evidence="1">pRp12D01</plasmid>
    </source>
</reference>
<keyword evidence="1" id="KW-0614">Plasmid</keyword>
<accession>C6BPL2</accession>
<geneLocation type="plasmid" evidence="1">
    <name>pRp12D01</name>
</geneLocation>
<dbReference type="EMBL" id="CP001646">
    <property type="protein sequence ID" value="ACS66136.1"/>
    <property type="molecule type" value="Genomic_DNA"/>
</dbReference>
<proteinExistence type="predicted"/>
<dbReference type="HOGENOM" id="CLU_1331051_0_0_4"/>
<sequence>MDLNEVQRHLPRFERDAATVAEQMGDHQASVMIYVEVLRHLVRHRQSGACHKYSAILYVLLAEFEAQLPGDAPEVSLRIGVVRSPDGGKFDHSWVQYGPAVYDATVCLPMEGGSRTGGPVFASHDLHTGQFVHGLYTELVADELDDDAQRVVGWTLSEYASFIAQEGGPSLWEIAVEIGAEIGFPLNAEELRVRYGETLRLRANLS</sequence>
<protein>
    <submittedName>
        <fullName evidence="1">Uncharacterized protein</fullName>
    </submittedName>
</protein>
<name>C6BPL2_RALP1</name>